<proteinExistence type="predicted"/>
<name>A0A067PKP9_9AGAM</name>
<dbReference type="InParanoid" id="A0A067PKP9"/>
<gene>
    <name evidence="2" type="ORF">JAAARDRAFT_209496</name>
</gene>
<evidence type="ECO:0000313" key="3">
    <source>
        <dbReference type="Proteomes" id="UP000027265"/>
    </source>
</evidence>
<dbReference type="Proteomes" id="UP000027265">
    <property type="component" value="Unassembled WGS sequence"/>
</dbReference>
<dbReference type="STRING" id="933084.A0A067PKP9"/>
<sequence>MEDEPGVVAHSNIAAMFVDWTDPQKALSSSTVDLKLLWCGREVRGQVADDITHIELATEITKALFSDDMTEVIDDDKIPTLKLHIHNLTSVLTLFLHRRPLHDTTSKNAFSKSEASVSKKLEKQLEGFGEEEYRQLESLKEQFDFLDDIVPPDSDSSDGPNGHGSSTGSVLSVHSPDVARRCEPVGVSWWRQLKRKAESIEASMEILWVAKCEKRGMACGCPTR</sequence>
<feature type="compositionally biased region" description="Low complexity" evidence="1">
    <location>
        <begin position="150"/>
        <end position="166"/>
    </location>
</feature>
<dbReference type="HOGENOM" id="CLU_1235191_0_0_1"/>
<accession>A0A067PKP9</accession>
<dbReference type="OrthoDB" id="27187at2759"/>
<feature type="region of interest" description="Disordered" evidence="1">
    <location>
        <begin position="150"/>
        <end position="172"/>
    </location>
</feature>
<dbReference type="AlphaFoldDB" id="A0A067PKP9"/>
<keyword evidence="3" id="KW-1185">Reference proteome</keyword>
<organism evidence="2 3">
    <name type="scientific">Jaapia argillacea MUCL 33604</name>
    <dbReference type="NCBI Taxonomy" id="933084"/>
    <lineage>
        <taxon>Eukaryota</taxon>
        <taxon>Fungi</taxon>
        <taxon>Dikarya</taxon>
        <taxon>Basidiomycota</taxon>
        <taxon>Agaricomycotina</taxon>
        <taxon>Agaricomycetes</taxon>
        <taxon>Agaricomycetidae</taxon>
        <taxon>Jaapiales</taxon>
        <taxon>Jaapiaceae</taxon>
        <taxon>Jaapia</taxon>
    </lineage>
</organism>
<protein>
    <submittedName>
        <fullName evidence="2">Uncharacterized protein</fullName>
    </submittedName>
</protein>
<dbReference type="EMBL" id="KL197729">
    <property type="protein sequence ID" value="KDQ54415.1"/>
    <property type="molecule type" value="Genomic_DNA"/>
</dbReference>
<evidence type="ECO:0000256" key="1">
    <source>
        <dbReference type="SAM" id="MobiDB-lite"/>
    </source>
</evidence>
<reference evidence="3" key="1">
    <citation type="journal article" date="2014" name="Proc. Natl. Acad. Sci. U.S.A.">
        <title>Extensive sampling of basidiomycete genomes demonstrates inadequacy of the white-rot/brown-rot paradigm for wood decay fungi.</title>
        <authorList>
            <person name="Riley R."/>
            <person name="Salamov A.A."/>
            <person name="Brown D.W."/>
            <person name="Nagy L.G."/>
            <person name="Floudas D."/>
            <person name="Held B.W."/>
            <person name="Levasseur A."/>
            <person name="Lombard V."/>
            <person name="Morin E."/>
            <person name="Otillar R."/>
            <person name="Lindquist E.A."/>
            <person name="Sun H."/>
            <person name="LaButti K.M."/>
            <person name="Schmutz J."/>
            <person name="Jabbour D."/>
            <person name="Luo H."/>
            <person name="Baker S.E."/>
            <person name="Pisabarro A.G."/>
            <person name="Walton J.D."/>
            <person name="Blanchette R.A."/>
            <person name="Henrissat B."/>
            <person name="Martin F."/>
            <person name="Cullen D."/>
            <person name="Hibbett D.S."/>
            <person name="Grigoriev I.V."/>
        </authorList>
    </citation>
    <scope>NUCLEOTIDE SEQUENCE [LARGE SCALE GENOMIC DNA]</scope>
    <source>
        <strain evidence="3">MUCL 33604</strain>
    </source>
</reference>
<evidence type="ECO:0000313" key="2">
    <source>
        <dbReference type="EMBL" id="KDQ54415.1"/>
    </source>
</evidence>